<dbReference type="EMBL" id="FPBX01000004">
    <property type="protein sequence ID" value="SFU43098.1"/>
    <property type="molecule type" value="Genomic_DNA"/>
</dbReference>
<dbReference type="GO" id="GO:0019867">
    <property type="term" value="C:outer membrane"/>
    <property type="evidence" value="ECO:0007669"/>
    <property type="project" value="InterPro"/>
</dbReference>
<feature type="transmembrane region" description="Helical" evidence="1">
    <location>
        <begin position="58"/>
        <end position="78"/>
    </location>
</feature>
<gene>
    <name evidence="3" type="ORF">SAMN04489707_100418</name>
</gene>
<name>A0A1I7G3U5_9BURK</name>
<reference evidence="3 4" key="1">
    <citation type="submission" date="2016-10" db="EMBL/GenBank/DDBJ databases">
        <authorList>
            <person name="de Groot N.N."/>
        </authorList>
    </citation>
    <scope>NUCLEOTIDE SEQUENCE [LARGE SCALE GENOMIC DNA]</scope>
    <source>
        <strain evidence="3 4">R-24608</strain>
    </source>
</reference>
<dbReference type="Proteomes" id="UP000183656">
    <property type="component" value="Unassembled WGS sequence"/>
</dbReference>
<dbReference type="InterPro" id="IPR008816">
    <property type="entry name" value="Gly_zipper_2TM_dom"/>
</dbReference>
<proteinExistence type="predicted"/>
<organism evidence="3 4">
    <name type="scientific">Paenacidovorax caeni</name>
    <dbReference type="NCBI Taxonomy" id="343013"/>
    <lineage>
        <taxon>Bacteria</taxon>
        <taxon>Pseudomonadati</taxon>
        <taxon>Pseudomonadota</taxon>
        <taxon>Betaproteobacteria</taxon>
        <taxon>Burkholderiales</taxon>
        <taxon>Comamonadaceae</taxon>
        <taxon>Paenacidovorax</taxon>
    </lineage>
</organism>
<keyword evidence="1" id="KW-1133">Transmembrane helix</keyword>
<evidence type="ECO:0000313" key="4">
    <source>
        <dbReference type="Proteomes" id="UP000183656"/>
    </source>
</evidence>
<keyword evidence="4" id="KW-1185">Reference proteome</keyword>
<evidence type="ECO:0000313" key="3">
    <source>
        <dbReference type="EMBL" id="SFU43098.1"/>
    </source>
</evidence>
<accession>A0A1I7G3U5</accession>
<keyword evidence="1" id="KW-0472">Membrane</keyword>
<evidence type="ECO:0000259" key="2">
    <source>
        <dbReference type="Pfam" id="PF05433"/>
    </source>
</evidence>
<protein>
    <submittedName>
        <fullName evidence="3">Glycine zipper 2TM domain-containing protein</fullName>
    </submittedName>
</protein>
<dbReference type="AlphaFoldDB" id="A0A1I7G3U5"/>
<sequence>MVRTRLRWRSLQGALVNVCRGARLLRYDTACNSHFQRPPYIEGMLNPQKESPVLKTRYLLAVTTMASAFALGGCASAPTHNQLGTAAGAVAGGVAGHVLFGGPLGTVGGAAAGAVIGNELTKSKRR</sequence>
<feature type="transmembrane region" description="Helical" evidence="1">
    <location>
        <begin position="98"/>
        <end position="117"/>
    </location>
</feature>
<feature type="domain" description="Glycine zipper 2TM" evidence="2">
    <location>
        <begin position="83"/>
        <end position="119"/>
    </location>
</feature>
<evidence type="ECO:0000256" key="1">
    <source>
        <dbReference type="SAM" id="Phobius"/>
    </source>
</evidence>
<dbReference type="Pfam" id="PF05433">
    <property type="entry name" value="Rick_17kDa_Anti"/>
    <property type="match status" value="1"/>
</dbReference>
<dbReference type="STRING" id="343013.SAMN04489707_100418"/>
<keyword evidence="1" id="KW-0812">Transmembrane</keyword>